<proteinExistence type="predicted"/>
<sequence>MDKASREKIALVVFLLLVAFAGVVLTSYFSTARTWNVAASFVDDTVGRMDGYTVLVYAGTVSPEDAAAEADPAADPAPPDVDPATNSIGLAILPLLGSFGGTEAEAPTVFVSDVRSLYEQKDAAVLSLDIADAARYDEPQILRAGGKRVGVYAVSSYASATLLSCYERHLREEGADLVVCIAPSSRMLGSYDHVDVVVVTGAERGLPTTGEDRGRAFVVESPERGSVGVVVVTSSNVRSARVIDPPEA</sequence>
<reference evidence="1" key="1">
    <citation type="submission" date="2021-11" db="EMBL/GenBank/DDBJ databases">
        <title>A Novel Adlercreutzia Species, isolated from a Allomyrina dichotoma larva feces.</title>
        <authorList>
            <person name="Suh M.K."/>
        </authorList>
    </citation>
    <scope>NUCLEOTIDE SEQUENCE</scope>
    <source>
        <strain evidence="1">JBNU-10</strain>
    </source>
</reference>
<dbReference type="EMBL" id="JAJMLW010000002">
    <property type="protein sequence ID" value="MCI2241837.1"/>
    <property type="molecule type" value="Genomic_DNA"/>
</dbReference>
<dbReference type="RefSeq" id="WP_242164471.1">
    <property type="nucleotide sequence ID" value="NZ_JAJMLW010000002.1"/>
</dbReference>
<keyword evidence="2" id="KW-1185">Reference proteome</keyword>
<evidence type="ECO:0000313" key="1">
    <source>
        <dbReference type="EMBL" id="MCI2241837.1"/>
    </source>
</evidence>
<comment type="caution">
    <text evidence="1">The sequence shown here is derived from an EMBL/GenBank/DDBJ whole genome shotgun (WGS) entry which is preliminary data.</text>
</comment>
<accession>A0ABS9WHS8</accession>
<evidence type="ECO:0000313" key="2">
    <source>
        <dbReference type="Proteomes" id="UP001430755"/>
    </source>
</evidence>
<name>A0ABS9WHS8_9ACTN</name>
<gene>
    <name evidence="1" type="ORF">LPT13_05650</name>
</gene>
<protein>
    <submittedName>
        <fullName evidence="1">Uncharacterized protein</fullName>
    </submittedName>
</protein>
<organism evidence="1 2">
    <name type="scientific">Adlercreutzia faecimuris</name>
    <dbReference type="NCBI Taxonomy" id="2897341"/>
    <lineage>
        <taxon>Bacteria</taxon>
        <taxon>Bacillati</taxon>
        <taxon>Actinomycetota</taxon>
        <taxon>Coriobacteriia</taxon>
        <taxon>Eggerthellales</taxon>
        <taxon>Eggerthellaceae</taxon>
        <taxon>Adlercreutzia</taxon>
    </lineage>
</organism>
<dbReference type="Proteomes" id="UP001430755">
    <property type="component" value="Unassembled WGS sequence"/>
</dbReference>